<comment type="caution">
    <text evidence="2">The sequence shown here is derived from an EMBL/GenBank/DDBJ whole genome shotgun (WGS) entry which is preliminary data.</text>
</comment>
<sequence length="181" mass="20022">MVKIIASYSVYYCFQNLLNKCGTIFGRAQETAGTSANQGPSSRHCSFSTNCLNPDYANQGPSSSTAIDAINSSFNTIRSQDKGLPNSAAPRQPQMQQDVASRGQDKGTRGLFINDGDWSSIASFLIRDEDVCPTCLEEYTPRIRRSHKMFSSLSTSVVYMSGRREKRKMSVCGKLMEFEAN</sequence>
<evidence type="ECO:0000256" key="1">
    <source>
        <dbReference type="SAM" id="MobiDB-lite"/>
    </source>
</evidence>
<keyword evidence="3" id="KW-1185">Reference proteome</keyword>
<proteinExistence type="predicted"/>
<dbReference type="EMBL" id="JACEIK010000249">
    <property type="protein sequence ID" value="MCD7453337.1"/>
    <property type="molecule type" value="Genomic_DNA"/>
</dbReference>
<accession>A0ABS8S3E7</accession>
<reference evidence="2 3" key="1">
    <citation type="journal article" date="2021" name="BMC Genomics">
        <title>Datura genome reveals duplications of psychoactive alkaloid biosynthetic genes and high mutation rate following tissue culture.</title>
        <authorList>
            <person name="Rajewski A."/>
            <person name="Carter-House D."/>
            <person name="Stajich J."/>
            <person name="Litt A."/>
        </authorList>
    </citation>
    <scope>NUCLEOTIDE SEQUENCE [LARGE SCALE GENOMIC DNA]</scope>
    <source>
        <strain evidence="2">AR-01</strain>
    </source>
</reference>
<name>A0ABS8S3E7_DATST</name>
<feature type="region of interest" description="Disordered" evidence="1">
    <location>
        <begin position="80"/>
        <end position="110"/>
    </location>
</feature>
<evidence type="ECO:0000313" key="2">
    <source>
        <dbReference type="EMBL" id="MCD7453337.1"/>
    </source>
</evidence>
<organism evidence="2 3">
    <name type="scientific">Datura stramonium</name>
    <name type="common">Jimsonweed</name>
    <name type="synonym">Common thornapple</name>
    <dbReference type="NCBI Taxonomy" id="4076"/>
    <lineage>
        <taxon>Eukaryota</taxon>
        <taxon>Viridiplantae</taxon>
        <taxon>Streptophyta</taxon>
        <taxon>Embryophyta</taxon>
        <taxon>Tracheophyta</taxon>
        <taxon>Spermatophyta</taxon>
        <taxon>Magnoliopsida</taxon>
        <taxon>eudicotyledons</taxon>
        <taxon>Gunneridae</taxon>
        <taxon>Pentapetalae</taxon>
        <taxon>asterids</taxon>
        <taxon>lamiids</taxon>
        <taxon>Solanales</taxon>
        <taxon>Solanaceae</taxon>
        <taxon>Solanoideae</taxon>
        <taxon>Datureae</taxon>
        <taxon>Datura</taxon>
    </lineage>
</organism>
<dbReference type="Proteomes" id="UP000823775">
    <property type="component" value="Unassembled WGS sequence"/>
</dbReference>
<evidence type="ECO:0000313" key="3">
    <source>
        <dbReference type="Proteomes" id="UP000823775"/>
    </source>
</evidence>
<gene>
    <name evidence="2" type="ORF">HAX54_020635</name>
</gene>
<protein>
    <submittedName>
        <fullName evidence="2">Uncharacterized protein</fullName>
    </submittedName>
</protein>